<keyword evidence="3" id="KW-1185">Reference proteome</keyword>
<evidence type="ECO:0000313" key="2">
    <source>
        <dbReference type="EMBL" id="MTV39667.1"/>
    </source>
</evidence>
<dbReference type="AlphaFoldDB" id="A0A6L6PM19"/>
<protein>
    <submittedName>
        <fullName evidence="2">PEP-CTERM sorting domain-containing protein</fullName>
    </submittedName>
</protein>
<dbReference type="Pfam" id="PF07589">
    <property type="entry name" value="PEP-CTERM"/>
    <property type="match status" value="1"/>
</dbReference>
<dbReference type="OrthoDB" id="8909600at2"/>
<dbReference type="EMBL" id="WNKY01000022">
    <property type="protein sequence ID" value="MTV39667.1"/>
    <property type="molecule type" value="Genomic_DNA"/>
</dbReference>
<dbReference type="NCBIfam" id="TIGR02595">
    <property type="entry name" value="PEP_CTERM"/>
    <property type="match status" value="1"/>
</dbReference>
<gene>
    <name evidence="2" type="ORF">GM676_19065</name>
</gene>
<evidence type="ECO:0000259" key="1">
    <source>
        <dbReference type="Pfam" id="PF07589"/>
    </source>
</evidence>
<proteinExistence type="predicted"/>
<reference evidence="2 3" key="1">
    <citation type="submission" date="2019-11" db="EMBL/GenBank/DDBJ databases">
        <title>Type strains purchased from KCTC, JCM and DSMZ.</title>
        <authorList>
            <person name="Lu H."/>
        </authorList>
    </citation>
    <scope>NUCLEOTIDE SEQUENCE [LARGE SCALE GENOMIC DNA]</scope>
    <source>
        <strain evidence="2 3">KCTC 22382</strain>
    </source>
</reference>
<organism evidence="2 3">
    <name type="scientific">Duganella radicis</name>
    <dbReference type="NCBI Taxonomy" id="551988"/>
    <lineage>
        <taxon>Bacteria</taxon>
        <taxon>Pseudomonadati</taxon>
        <taxon>Pseudomonadota</taxon>
        <taxon>Betaproteobacteria</taxon>
        <taxon>Burkholderiales</taxon>
        <taxon>Oxalobacteraceae</taxon>
        <taxon>Telluria group</taxon>
        <taxon>Duganella</taxon>
    </lineage>
</organism>
<dbReference type="Proteomes" id="UP000475582">
    <property type="component" value="Unassembled WGS sequence"/>
</dbReference>
<dbReference type="InterPro" id="IPR013424">
    <property type="entry name" value="Ice-binding_C"/>
</dbReference>
<feature type="domain" description="Ice-binding protein C-terminal" evidence="1">
    <location>
        <begin position="136"/>
        <end position="160"/>
    </location>
</feature>
<sequence>MPGVVDVAYSAPRIAGTSLNWWDADYNTLRGVAFANGSDGNSQGRIDLKPLNGMAVMLTHFDMGAYSNTSMGTHITISDLSGNVLFTYDANVGSGSPNMPSGFNGSWIGNDGIRIEWRDSAYNVGIDNVTYEMTRAIPEPATYAMLSAGLALLGLMARRRR</sequence>
<evidence type="ECO:0000313" key="3">
    <source>
        <dbReference type="Proteomes" id="UP000475582"/>
    </source>
</evidence>
<accession>A0A6L6PM19</accession>
<comment type="caution">
    <text evidence="2">The sequence shown here is derived from an EMBL/GenBank/DDBJ whole genome shotgun (WGS) entry which is preliminary data.</text>
</comment>
<name>A0A6L6PM19_9BURK</name>